<proteinExistence type="inferred from homology"/>
<dbReference type="PANTHER" id="PTHR12184:SF1">
    <property type="entry name" value="UBIQUINOL-CYTOCHROME-C REDUCTASE COMPLEX ASSEMBLY FACTOR 1"/>
    <property type="match status" value="1"/>
</dbReference>
<name>A0AAV6V718_9ARAC</name>
<dbReference type="GO" id="GO:0005739">
    <property type="term" value="C:mitochondrion"/>
    <property type="evidence" value="ECO:0007669"/>
    <property type="project" value="TreeGrafter"/>
</dbReference>
<organism evidence="3 4">
    <name type="scientific">Oedothorax gibbosus</name>
    <dbReference type="NCBI Taxonomy" id="931172"/>
    <lineage>
        <taxon>Eukaryota</taxon>
        <taxon>Metazoa</taxon>
        <taxon>Ecdysozoa</taxon>
        <taxon>Arthropoda</taxon>
        <taxon>Chelicerata</taxon>
        <taxon>Arachnida</taxon>
        <taxon>Araneae</taxon>
        <taxon>Araneomorphae</taxon>
        <taxon>Entelegynae</taxon>
        <taxon>Araneoidea</taxon>
        <taxon>Linyphiidae</taxon>
        <taxon>Erigoninae</taxon>
        <taxon>Oedothorax</taxon>
    </lineage>
</organism>
<comment type="caution">
    <text evidence="3">The sequence shown here is derived from an EMBL/GenBank/DDBJ whole genome shotgun (WGS) entry which is preliminary data.</text>
</comment>
<accession>A0AAV6V718</accession>
<dbReference type="Proteomes" id="UP000827092">
    <property type="component" value="Unassembled WGS sequence"/>
</dbReference>
<dbReference type="Pfam" id="PF03981">
    <property type="entry name" value="Ubiq_cyt_C_chap"/>
    <property type="match status" value="1"/>
</dbReference>
<keyword evidence="4" id="KW-1185">Reference proteome</keyword>
<dbReference type="PANTHER" id="PTHR12184">
    <property type="entry name" value="UBIQUINOL-CYTOCHROME C REDUCTASE COMPLEX ASSEMBLY FACTOR 1 FAMILY MEMBER"/>
    <property type="match status" value="1"/>
</dbReference>
<evidence type="ECO:0000313" key="4">
    <source>
        <dbReference type="Proteomes" id="UP000827092"/>
    </source>
</evidence>
<dbReference type="AlphaFoldDB" id="A0AAV6V718"/>
<dbReference type="InterPro" id="IPR007129">
    <property type="entry name" value="Ubiqinol_cyt_c_chaperone_CPB3"/>
</dbReference>
<gene>
    <name evidence="3" type="ORF">JTE90_001748</name>
</gene>
<sequence>MLGLMSQIVTRAEIQICSRVLYAANCTQNRHFTKYHDIGKPKLTITVQPVRFVSASTNVKEGLISRIKQKLTATVSDKTKARYAGIVVYEKCADSINWTEFFEYFGLEDSFHSWFLAIELHMWMCMVVGISEKFGRVFRNSLVDAMWKDVEVRLTELKNDIPSSSERKKYLKGITEQFNAALVSYDEGLLCDDKVLAASIWRTLYSFENMDPRQLEKAVHYVRKQVSHLNSLHSEDYIKKGSVTFLSVKIIHQEYSASA</sequence>
<dbReference type="InterPro" id="IPR021150">
    <property type="entry name" value="Ubiq_cyt_c_chap"/>
</dbReference>
<feature type="domain" description="Ubiquinol-cytochrome c chaperone" evidence="2">
    <location>
        <begin position="103"/>
        <end position="241"/>
    </location>
</feature>
<protein>
    <recommendedName>
        <fullName evidence="2">Ubiquinol-cytochrome c chaperone domain-containing protein</fullName>
    </recommendedName>
</protein>
<dbReference type="EMBL" id="JAFNEN010000147">
    <property type="protein sequence ID" value="KAG8192021.1"/>
    <property type="molecule type" value="Genomic_DNA"/>
</dbReference>
<dbReference type="GO" id="GO:0034551">
    <property type="term" value="P:mitochondrial respiratory chain complex III assembly"/>
    <property type="evidence" value="ECO:0007669"/>
    <property type="project" value="TreeGrafter"/>
</dbReference>
<evidence type="ECO:0000259" key="2">
    <source>
        <dbReference type="Pfam" id="PF03981"/>
    </source>
</evidence>
<evidence type="ECO:0000313" key="3">
    <source>
        <dbReference type="EMBL" id="KAG8192021.1"/>
    </source>
</evidence>
<evidence type="ECO:0000256" key="1">
    <source>
        <dbReference type="ARBA" id="ARBA00006407"/>
    </source>
</evidence>
<reference evidence="3 4" key="1">
    <citation type="journal article" date="2022" name="Nat. Ecol. Evol.">
        <title>A masculinizing supergene underlies an exaggerated male reproductive morph in a spider.</title>
        <authorList>
            <person name="Hendrickx F."/>
            <person name="De Corte Z."/>
            <person name="Sonet G."/>
            <person name="Van Belleghem S.M."/>
            <person name="Kostlbacher S."/>
            <person name="Vangestel C."/>
        </authorList>
    </citation>
    <scope>NUCLEOTIDE SEQUENCE [LARGE SCALE GENOMIC DNA]</scope>
    <source>
        <strain evidence="3">W744_W776</strain>
    </source>
</reference>
<comment type="similarity">
    <text evidence="1">Belongs to the CBP3 family.</text>
</comment>